<gene>
    <name evidence="3" type="ORF">SRB5_62360</name>
</gene>
<comment type="caution">
    <text evidence="3">The sequence shown here is derived from an EMBL/GenBank/DDBJ whole genome shotgun (WGS) entry which is preliminary data.</text>
</comment>
<organism evidence="3 4">
    <name type="scientific">Streptomyces smaragdinus</name>
    <dbReference type="NCBI Taxonomy" id="2585196"/>
    <lineage>
        <taxon>Bacteria</taxon>
        <taxon>Bacillati</taxon>
        <taxon>Actinomycetota</taxon>
        <taxon>Actinomycetes</taxon>
        <taxon>Kitasatosporales</taxon>
        <taxon>Streptomycetaceae</taxon>
        <taxon>Streptomyces</taxon>
    </lineage>
</organism>
<dbReference type="PANTHER" id="PTHR43841">
    <property type="entry name" value="3-HYDROXYACYL-THIOESTER DEHYDRATASE HTDX-RELATED"/>
    <property type="match status" value="1"/>
</dbReference>
<evidence type="ECO:0000259" key="2">
    <source>
        <dbReference type="Pfam" id="PF01575"/>
    </source>
</evidence>
<feature type="domain" description="MaoC-like" evidence="2">
    <location>
        <begin position="172"/>
        <end position="258"/>
    </location>
</feature>
<keyword evidence="4" id="KW-1185">Reference proteome</keyword>
<dbReference type="OrthoDB" id="9774179at2"/>
<name>A0A7K0CTI8_9ACTN</name>
<dbReference type="Proteomes" id="UP000466345">
    <property type="component" value="Unassembled WGS sequence"/>
</dbReference>
<proteinExistence type="inferred from homology"/>
<dbReference type="Pfam" id="PF01575">
    <property type="entry name" value="MaoC_dehydratas"/>
    <property type="match status" value="1"/>
</dbReference>
<dbReference type="AlphaFoldDB" id="A0A7K0CTI8"/>
<evidence type="ECO:0000256" key="1">
    <source>
        <dbReference type="ARBA" id="ARBA00005254"/>
    </source>
</evidence>
<comment type="similarity">
    <text evidence="1">Belongs to the enoyl-CoA hydratase/isomerase family.</text>
</comment>
<dbReference type="SUPFAM" id="SSF54637">
    <property type="entry name" value="Thioesterase/thiol ester dehydrase-isomerase"/>
    <property type="match status" value="2"/>
</dbReference>
<dbReference type="PANTHER" id="PTHR43841:SF1">
    <property type="entry name" value="3-HYDROXYACYL-THIOESTER DEHYDRATASE X"/>
    <property type="match status" value="1"/>
</dbReference>
<dbReference type="InterPro" id="IPR029069">
    <property type="entry name" value="HotDog_dom_sf"/>
</dbReference>
<evidence type="ECO:0000313" key="4">
    <source>
        <dbReference type="Proteomes" id="UP000466345"/>
    </source>
</evidence>
<accession>A0A7K0CTI8</accession>
<sequence length="285" mass="31464">MQTLPKPPGLAGSYVKAVLPRRRPPGATLPTEVLRLAPTLPSEDHVRRYAKVCGYSEAPAHLPPLYPHIAAFPLAMRLMTSPAFPYPVLGMVHLSNRIDHIRPITATEPLTYEVWTENLRPHPKGKAFDVRSRALSNDTPVWDETSTYLARGKGEGTTPPWPTRDFTTPSLTETWQVTQSTIRTYAATSGDRNPIHLHPLTARLFGFPRSIAHGMWTKARSLASLSSAALLPDAYTATTDFRAPVLLPATPEFRAASTSEGTAFALRRPNDEKEHLRGLITPLEP</sequence>
<evidence type="ECO:0000313" key="3">
    <source>
        <dbReference type="EMBL" id="MQY16044.1"/>
    </source>
</evidence>
<protein>
    <recommendedName>
        <fullName evidence="2">MaoC-like domain-containing protein</fullName>
    </recommendedName>
</protein>
<dbReference type="RefSeq" id="WP_153456828.1">
    <property type="nucleotide sequence ID" value="NZ_WEGJ01000043.1"/>
</dbReference>
<dbReference type="Gene3D" id="3.10.129.10">
    <property type="entry name" value="Hotdog Thioesterase"/>
    <property type="match status" value="1"/>
</dbReference>
<dbReference type="EMBL" id="WEGJ01000043">
    <property type="protein sequence ID" value="MQY16044.1"/>
    <property type="molecule type" value="Genomic_DNA"/>
</dbReference>
<dbReference type="InterPro" id="IPR002539">
    <property type="entry name" value="MaoC-like_dom"/>
</dbReference>
<reference evidence="3 4" key="1">
    <citation type="submission" date="2019-10" db="EMBL/GenBank/DDBJ databases">
        <title>Streptomyces smaragdinus sp. nov. and Streptomyces fabii sp. nov., isolated from the gut of fungus growing-termite Macrotermes natalensis.</title>
        <authorList>
            <person name="Schwitalla J."/>
            <person name="Benndorf R."/>
            <person name="Martin K."/>
            <person name="De Beer W."/>
            <person name="Kaster A.-K."/>
            <person name="Vollmers J."/>
            <person name="Poulsen M."/>
            <person name="Beemelmanns C."/>
        </authorList>
    </citation>
    <scope>NUCLEOTIDE SEQUENCE [LARGE SCALE GENOMIC DNA]</scope>
    <source>
        <strain evidence="3 4">RB5</strain>
    </source>
</reference>